<keyword evidence="7" id="KW-0520">NAD</keyword>
<dbReference type="PANTHER" id="PTHR42829:SF2">
    <property type="entry name" value="NADH-UBIQUINONE OXIDOREDUCTASE CHAIN 5"/>
    <property type="match status" value="1"/>
</dbReference>
<organism evidence="11 12">
    <name type="scientific">Gossypium darwinii</name>
    <name type="common">Darwin's cotton</name>
    <name type="synonym">Gossypium barbadense var. darwinii</name>
    <dbReference type="NCBI Taxonomy" id="34276"/>
    <lineage>
        <taxon>Eukaryota</taxon>
        <taxon>Viridiplantae</taxon>
        <taxon>Streptophyta</taxon>
        <taxon>Embryophyta</taxon>
        <taxon>Tracheophyta</taxon>
        <taxon>Spermatophyta</taxon>
        <taxon>Magnoliopsida</taxon>
        <taxon>eudicotyledons</taxon>
        <taxon>Gunneridae</taxon>
        <taxon>Pentapetalae</taxon>
        <taxon>rosids</taxon>
        <taxon>malvids</taxon>
        <taxon>Malvales</taxon>
        <taxon>Malvaceae</taxon>
        <taxon>Malvoideae</taxon>
        <taxon>Gossypium</taxon>
    </lineage>
</organism>
<accession>A0A5D2B602</accession>
<gene>
    <name evidence="11" type="ORF">ES288_D09G058600v1</name>
</gene>
<keyword evidence="8 9" id="KW-0472">Membrane</keyword>
<sequence length="348" mass="38896">MSLFNTSMLGLVTSSNLIQIYIFWELVGMCSYLLIGFWFTRSAAANTCQKAFVTNRIGNFGLLLGILGFYWITGSFGFQDLFEIFNNLIYNNKVHFLFVTLCASLLFPDPVAKSAQFPLHVWLPNAMEGPTSILALIHVATMVAEGIFLIARLFLLFIVIPYIVNLIFLIGIITILLGATLALAQKDIKRGFAYSTMSQLGYMMLTLGMGSYRAALFHLITHAYSKVLLFLASRSIIHSMEAIVGYSLEKSQNMFFMGGLRKHVPITKIAFLVGTLSLCGIPPLACFCSKDEILSDSWLYSSIFAIIAWSTARLTAFYMFRIYLLTSGGHLNVHFQKYSGKKIAFSIQ</sequence>
<evidence type="ECO:0000256" key="9">
    <source>
        <dbReference type="SAM" id="Phobius"/>
    </source>
</evidence>
<name>A0A5D2B602_GOSDA</name>
<dbReference type="EMBL" id="CM017709">
    <property type="protein sequence ID" value="TYG52814.1"/>
    <property type="molecule type" value="Genomic_DNA"/>
</dbReference>
<evidence type="ECO:0000256" key="4">
    <source>
        <dbReference type="ARBA" id="ARBA00022692"/>
    </source>
</evidence>
<keyword evidence="5" id="KW-1278">Translocase</keyword>
<feature type="transmembrane region" description="Helical" evidence="9">
    <location>
        <begin position="166"/>
        <end position="184"/>
    </location>
</feature>
<feature type="transmembrane region" description="Helical" evidence="9">
    <location>
        <begin position="20"/>
        <end position="39"/>
    </location>
</feature>
<dbReference type="GO" id="GO:0015990">
    <property type="term" value="P:electron transport coupled proton transport"/>
    <property type="evidence" value="ECO:0007669"/>
    <property type="project" value="TreeGrafter"/>
</dbReference>
<dbReference type="PRINTS" id="PR01434">
    <property type="entry name" value="NADHDHGNASE5"/>
</dbReference>
<feature type="transmembrane region" description="Helical" evidence="9">
    <location>
        <begin position="60"/>
        <end position="82"/>
    </location>
</feature>
<dbReference type="InterPro" id="IPR001750">
    <property type="entry name" value="ND/Mrp_TM"/>
</dbReference>
<comment type="subcellular location">
    <subcellularLocation>
        <location evidence="1">Membrane</location>
        <topology evidence="1">Multi-pass membrane protein</topology>
    </subcellularLocation>
</comment>
<dbReference type="GO" id="GO:0016020">
    <property type="term" value="C:membrane"/>
    <property type="evidence" value="ECO:0007669"/>
    <property type="project" value="UniProtKB-SubCell"/>
</dbReference>
<dbReference type="GO" id="GO:0008137">
    <property type="term" value="F:NADH dehydrogenase (ubiquinone) activity"/>
    <property type="evidence" value="ECO:0007669"/>
    <property type="project" value="InterPro"/>
</dbReference>
<keyword evidence="6 9" id="KW-1133">Transmembrane helix</keyword>
<protein>
    <recommendedName>
        <fullName evidence="10">NADH:quinone oxidoreductase/Mrp antiporter transmembrane domain-containing protein</fullName>
    </recommendedName>
</protein>
<feature type="transmembrane region" description="Helical" evidence="9">
    <location>
        <begin position="133"/>
        <end position="160"/>
    </location>
</feature>
<evidence type="ECO:0000256" key="7">
    <source>
        <dbReference type="ARBA" id="ARBA00023027"/>
    </source>
</evidence>
<reference evidence="11 12" key="1">
    <citation type="submission" date="2019-06" db="EMBL/GenBank/DDBJ databases">
        <title>WGS assembly of Gossypium darwinii.</title>
        <authorList>
            <person name="Chen Z.J."/>
            <person name="Sreedasyam A."/>
            <person name="Ando A."/>
            <person name="Song Q."/>
            <person name="De L."/>
            <person name="Hulse-Kemp A."/>
            <person name="Ding M."/>
            <person name="Ye W."/>
            <person name="Kirkbride R."/>
            <person name="Jenkins J."/>
            <person name="Plott C."/>
            <person name="Lovell J."/>
            <person name="Lin Y.-M."/>
            <person name="Vaughn R."/>
            <person name="Liu B."/>
            <person name="Li W."/>
            <person name="Simpson S."/>
            <person name="Scheffler B."/>
            <person name="Saski C."/>
            <person name="Grover C."/>
            <person name="Hu G."/>
            <person name="Conover J."/>
            <person name="Carlson J."/>
            <person name="Shu S."/>
            <person name="Boston L."/>
            <person name="Williams M."/>
            <person name="Peterson D."/>
            <person name="Mcgee K."/>
            <person name="Jones D."/>
            <person name="Wendel J."/>
            <person name="Stelly D."/>
            <person name="Grimwood J."/>
            <person name="Schmutz J."/>
        </authorList>
    </citation>
    <scope>NUCLEOTIDE SEQUENCE [LARGE SCALE GENOMIC DNA]</scope>
    <source>
        <strain evidence="11">1808015.09</strain>
    </source>
</reference>
<feature type="transmembrane region" description="Helical" evidence="9">
    <location>
        <begin position="269"/>
        <end position="285"/>
    </location>
</feature>
<feature type="transmembrane region" description="Helical" evidence="9">
    <location>
        <begin position="297"/>
        <end position="320"/>
    </location>
</feature>
<feature type="domain" description="NADH:quinone oxidoreductase/Mrp antiporter transmembrane" evidence="10">
    <location>
        <begin position="14"/>
        <end position="314"/>
    </location>
</feature>
<evidence type="ECO:0000256" key="6">
    <source>
        <dbReference type="ARBA" id="ARBA00022989"/>
    </source>
</evidence>
<comment type="similarity">
    <text evidence="2">Belongs to the complex I subunit 5 family.</text>
</comment>
<evidence type="ECO:0000313" key="12">
    <source>
        <dbReference type="Proteomes" id="UP000323506"/>
    </source>
</evidence>
<dbReference type="GO" id="GO:0042773">
    <property type="term" value="P:ATP synthesis coupled electron transport"/>
    <property type="evidence" value="ECO:0007669"/>
    <property type="project" value="InterPro"/>
</dbReference>
<feature type="transmembrane region" description="Helical" evidence="9">
    <location>
        <begin position="200"/>
        <end position="221"/>
    </location>
</feature>
<dbReference type="GO" id="GO:0003954">
    <property type="term" value="F:NADH dehydrogenase activity"/>
    <property type="evidence" value="ECO:0007669"/>
    <property type="project" value="TreeGrafter"/>
</dbReference>
<evidence type="ECO:0000259" key="10">
    <source>
        <dbReference type="Pfam" id="PF00361"/>
    </source>
</evidence>
<evidence type="ECO:0000256" key="2">
    <source>
        <dbReference type="ARBA" id="ARBA00008200"/>
    </source>
</evidence>
<evidence type="ECO:0000256" key="8">
    <source>
        <dbReference type="ARBA" id="ARBA00023136"/>
    </source>
</evidence>
<dbReference type="GO" id="GO:0009507">
    <property type="term" value="C:chloroplast"/>
    <property type="evidence" value="ECO:0007669"/>
    <property type="project" value="TreeGrafter"/>
</dbReference>
<dbReference type="Pfam" id="PF00361">
    <property type="entry name" value="Proton_antipo_M"/>
    <property type="match status" value="1"/>
</dbReference>
<evidence type="ECO:0000313" key="11">
    <source>
        <dbReference type="EMBL" id="TYG52814.1"/>
    </source>
</evidence>
<proteinExistence type="inferred from homology"/>
<keyword evidence="4 9" id="KW-0812">Transmembrane</keyword>
<dbReference type="InterPro" id="IPR003945">
    <property type="entry name" value="NU5C-like"/>
</dbReference>
<evidence type="ECO:0000256" key="3">
    <source>
        <dbReference type="ARBA" id="ARBA00022448"/>
    </source>
</evidence>
<dbReference type="PANTHER" id="PTHR42829">
    <property type="entry name" value="NADH-UBIQUINONE OXIDOREDUCTASE CHAIN 5"/>
    <property type="match status" value="1"/>
</dbReference>
<dbReference type="AlphaFoldDB" id="A0A5D2B602"/>
<evidence type="ECO:0000256" key="1">
    <source>
        <dbReference type="ARBA" id="ARBA00004141"/>
    </source>
</evidence>
<evidence type="ECO:0000256" key="5">
    <source>
        <dbReference type="ARBA" id="ARBA00022967"/>
    </source>
</evidence>
<dbReference type="Proteomes" id="UP000323506">
    <property type="component" value="Chromosome D09"/>
</dbReference>
<keyword evidence="12" id="KW-1185">Reference proteome</keyword>
<keyword evidence="3" id="KW-0813">Transport</keyword>